<dbReference type="CTD" id="828"/>
<evidence type="ECO:0000313" key="6">
    <source>
        <dbReference type="RefSeq" id="XP_045360196.1"/>
    </source>
</evidence>
<dbReference type="Pfam" id="PF13499">
    <property type="entry name" value="EF-hand_7"/>
    <property type="match status" value="1"/>
</dbReference>
<name>A0A9W3FGN4_CAMBA</name>
<organism evidence="6">
    <name type="scientific">Camelus bactrianus</name>
    <name type="common">Bactrian camel</name>
    <dbReference type="NCBI Taxonomy" id="9837"/>
    <lineage>
        <taxon>Eukaryota</taxon>
        <taxon>Metazoa</taxon>
        <taxon>Chordata</taxon>
        <taxon>Craniata</taxon>
        <taxon>Vertebrata</taxon>
        <taxon>Euteleostomi</taxon>
        <taxon>Mammalia</taxon>
        <taxon>Eutheria</taxon>
        <taxon>Laurasiatheria</taxon>
        <taxon>Artiodactyla</taxon>
        <taxon>Tylopoda</taxon>
        <taxon>Camelidae</taxon>
        <taxon>Camelus</taxon>
    </lineage>
</organism>
<dbReference type="PROSITE" id="PS50222">
    <property type="entry name" value="EF_HAND_2"/>
    <property type="match status" value="3"/>
</dbReference>
<dbReference type="PANTHER" id="PTHR34524">
    <property type="entry name" value="CALCYPHOSIN"/>
    <property type="match status" value="1"/>
</dbReference>
<dbReference type="InterPro" id="IPR002048">
    <property type="entry name" value="EF_hand_dom"/>
</dbReference>
<evidence type="ECO:0000256" key="4">
    <source>
        <dbReference type="SAM" id="MobiDB-lite"/>
    </source>
</evidence>
<dbReference type="Gene3D" id="1.10.238.10">
    <property type="entry name" value="EF-hand"/>
    <property type="match status" value="2"/>
</dbReference>
<dbReference type="FunFam" id="1.10.238.10:FF:000294">
    <property type="entry name" value="Calcyphosin"/>
    <property type="match status" value="1"/>
</dbReference>
<feature type="region of interest" description="Disordered" evidence="4">
    <location>
        <begin position="152"/>
        <end position="172"/>
    </location>
</feature>
<dbReference type="PROSITE" id="PS00018">
    <property type="entry name" value="EF_HAND_1"/>
    <property type="match status" value="2"/>
</dbReference>
<keyword evidence="2" id="KW-0677">Repeat</keyword>
<reference evidence="6" key="1">
    <citation type="submission" date="2025-08" db="UniProtKB">
        <authorList>
            <consortium name="RefSeq"/>
        </authorList>
    </citation>
    <scope>IDENTIFICATION</scope>
    <source>
        <tissue evidence="6">Blood</tissue>
    </source>
</reference>
<evidence type="ECO:0000256" key="2">
    <source>
        <dbReference type="ARBA" id="ARBA00022737"/>
    </source>
</evidence>
<keyword evidence="1" id="KW-0479">Metal-binding</keyword>
<gene>
    <name evidence="6" type="primary">CAPS</name>
</gene>
<feature type="domain" description="EF-hand" evidence="5">
    <location>
        <begin position="57"/>
        <end position="92"/>
    </location>
</feature>
<dbReference type="AlphaFoldDB" id="A0A9W3FGN4"/>
<dbReference type="RefSeq" id="XP_045360196.1">
    <property type="nucleotide sequence ID" value="XM_045504240.1"/>
</dbReference>
<dbReference type="SMART" id="SM00054">
    <property type="entry name" value="EFh"/>
    <property type="match status" value="3"/>
</dbReference>
<proteinExistence type="predicted"/>
<dbReference type="GO" id="GO:0005509">
    <property type="term" value="F:calcium ion binding"/>
    <property type="evidence" value="ECO:0007669"/>
    <property type="project" value="InterPro"/>
</dbReference>
<dbReference type="InterPro" id="IPR011992">
    <property type="entry name" value="EF-hand-dom_pair"/>
</dbReference>
<accession>A0A9W3FGN4</accession>
<evidence type="ECO:0000256" key="1">
    <source>
        <dbReference type="ARBA" id="ARBA00022723"/>
    </source>
</evidence>
<protein>
    <submittedName>
        <fullName evidence="6">Calcyphosin isoform X1</fullName>
    </submittedName>
</protein>
<dbReference type="PANTHER" id="PTHR34524:SF2">
    <property type="entry name" value="CALCYPHOSIN"/>
    <property type="match status" value="1"/>
</dbReference>
<keyword evidence="3" id="KW-0106">Calcium</keyword>
<dbReference type="CDD" id="cd00051">
    <property type="entry name" value="EFh"/>
    <property type="match status" value="1"/>
</dbReference>
<feature type="domain" description="EF-hand" evidence="5">
    <location>
        <begin position="93"/>
        <end position="128"/>
    </location>
</feature>
<dbReference type="InterPro" id="IPR018247">
    <property type="entry name" value="EF_Hand_1_Ca_BS"/>
</dbReference>
<dbReference type="InterPro" id="IPR051581">
    <property type="entry name" value="Ca-bind"/>
</dbReference>
<evidence type="ECO:0000256" key="3">
    <source>
        <dbReference type="ARBA" id="ARBA00022837"/>
    </source>
</evidence>
<sequence>MDAVDATMEKLRAQCLSRGASGIQGLAKFFRRLDRDGSRSLDAGELQRGLAELGLALDTAEAEGVCRRWDRDGSGTLDLEEFLRALRPPMSQAREAVITAAFAKLDRSGDGVVMVDDLRGVYGGRAHPKVRSGQWTEEEVLRRFLDNFDSSEKDGQVGARRTAPAQTTGPLLRPVCPQVTLAEFQDYYSGVSASVDTDEEFVAMMTSAWRL</sequence>
<feature type="domain" description="EF-hand" evidence="5">
    <location>
        <begin position="21"/>
        <end position="56"/>
    </location>
</feature>
<dbReference type="GO" id="GO:0031982">
    <property type="term" value="C:vesicle"/>
    <property type="evidence" value="ECO:0007669"/>
    <property type="project" value="TreeGrafter"/>
</dbReference>
<dbReference type="SUPFAM" id="SSF47473">
    <property type="entry name" value="EF-hand"/>
    <property type="match status" value="1"/>
</dbReference>
<evidence type="ECO:0000259" key="5">
    <source>
        <dbReference type="PROSITE" id="PS50222"/>
    </source>
</evidence>